<reference evidence="15 16" key="1">
    <citation type="submission" date="2021-01" db="EMBL/GenBank/DDBJ databases">
        <title>Whole genome shotgun sequence of Planotetraspora phitsanulokensis NBRC 104273.</title>
        <authorList>
            <person name="Komaki H."/>
            <person name="Tamura T."/>
        </authorList>
    </citation>
    <scope>NUCLEOTIDE SEQUENCE [LARGE SCALE GENOMIC DNA]</scope>
    <source>
        <strain evidence="15 16">NBRC 104273</strain>
    </source>
</reference>
<dbReference type="Pfam" id="PF00672">
    <property type="entry name" value="HAMP"/>
    <property type="match status" value="1"/>
</dbReference>
<dbReference type="Pfam" id="PF00512">
    <property type="entry name" value="HisKA"/>
    <property type="match status" value="1"/>
</dbReference>
<keyword evidence="8" id="KW-1133">Transmembrane helix</keyword>
<evidence type="ECO:0000313" key="15">
    <source>
        <dbReference type="EMBL" id="GII39258.1"/>
    </source>
</evidence>
<dbReference type="Pfam" id="PF02518">
    <property type="entry name" value="HATPase_c"/>
    <property type="match status" value="1"/>
</dbReference>
<evidence type="ECO:0000256" key="5">
    <source>
        <dbReference type="ARBA" id="ARBA00022679"/>
    </source>
</evidence>
<proteinExistence type="predicted"/>
<dbReference type="PRINTS" id="PR00344">
    <property type="entry name" value="BCTRLSENSOR"/>
</dbReference>
<evidence type="ECO:0000256" key="2">
    <source>
        <dbReference type="ARBA" id="ARBA00004236"/>
    </source>
</evidence>
<dbReference type="CDD" id="cd00075">
    <property type="entry name" value="HATPase"/>
    <property type="match status" value="1"/>
</dbReference>
<keyword evidence="5" id="KW-0808">Transferase</keyword>
<feature type="compositionally biased region" description="Low complexity" evidence="11">
    <location>
        <begin position="127"/>
        <end position="140"/>
    </location>
</feature>
<feature type="region of interest" description="Disordered" evidence="11">
    <location>
        <begin position="121"/>
        <end position="169"/>
    </location>
</feature>
<keyword evidence="4" id="KW-0597">Phosphoprotein</keyword>
<dbReference type="InterPro" id="IPR003594">
    <property type="entry name" value="HATPase_dom"/>
</dbReference>
<accession>A0A8J3XK70</accession>
<keyword evidence="10" id="KW-0472">Membrane</keyword>
<evidence type="ECO:0000256" key="6">
    <source>
        <dbReference type="ARBA" id="ARBA00022692"/>
    </source>
</evidence>
<keyword evidence="9" id="KW-0902">Two-component regulatory system</keyword>
<dbReference type="InterPro" id="IPR036097">
    <property type="entry name" value="HisK_dim/P_sf"/>
</dbReference>
<evidence type="ECO:0000256" key="9">
    <source>
        <dbReference type="ARBA" id="ARBA00023012"/>
    </source>
</evidence>
<dbReference type="Gene3D" id="3.30.565.10">
    <property type="entry name" value="Histidine kinase-like ATPase, C-terminal domain"/>
    <property type="match status" value="1"/>
</dbReference>
<evidence type="ECO:0000256" key="3">
    <source>
        <dbReference type="ARBA" id="ARBA00012438"/>
    </source>
</evidence>
<dbReference type="EC" id="2.7.13.3" evidence="3"/>
<evidence type="ECO:0000256" key="8">
    <source>
        <dbReference type="ARBA" id="ARBA00022989"/>
    </source>
</evidence>
<dbReference type="InterPro" id="IPR036890">
    <property type="entry name" value="HATPase_C_sf"/>
</dbReference>
<evidence type="ECO:0000256" key="11">
    <source>
        <dbReference type="SAM" id="MobiDB-lite"/>
    </source>
</evidence>
<dbReference type="AlphaFoldDB" id="A0A8J3XK70"/>
<dbReference type="InterPro" id="IPR050428">
    <property type="entry name" value="TCS_sensor_his_kinase"/>
</dbReference>
<dbReference type="SUPFAM" id="SSF47384">
    <property type="entry name" value="Homodimeric domain of signal transducing histidine kinase"/>
    <property type="match status" value="1"/>
</dbReference>
<dbReference type="SMART" id="SM00387">
    <property type="entry name" value="HATPase_c"/>
    <property type="match status" value="1"/>
</dbReference>
<dbReference type="PROSITE" id="PS50885">
    <property type="entry name" value="HAMP"/>
    <property type="match status" value="1"/>
</dbReference>
<dbReference type="CDD" id="cd06225">
    <property type="entry name" value="HAMP"/>
    <property type="match status" value="1"/>
</dbReference>
<name>A0A8J3XK70_9ACTN</name>
<dbReference type="PANTHER" id="PTHR45436:SF5">
    <property type="entry name" value="SENSOR HISTIDINE KINASE TRCS"/>
    <property type="match status" value="1"/>
</dbReference>
<protein>
    <recommendedName>
        <fullName evidence="3">histidine kinase</fullName>
        <ecNumber evidence="3">2.7.13.3</ecNumber>
    </recommendedName>
</protein>
<evidence type="ECO:0000256" key="1">
    <source>
        <dbReference type="ARBA" id="ARBA00000085"/>
    </source>
</evidence>
<feature type="domain" description="HAMP" evidence="14">
    <location>
        <begin position="218"/>
        <end position="271"/>
    </location>
</feature>
<dbReference type="PROSITE" id="PS50109">
    <property type="entry name" value="HIS_KIN"/>
    <property type="match status" value="1"/>
</dbReference>
<dbReference type="GO" id="GO:0005886">
    <property type="term" value="C:plasma membrane"/>
    <property type="evidence" value="ECO:0007669"/>
    <property type="project" value="UniProtKB-SubCell"/>
</dbReference>
<feature type="domain" description="Histidine kinase" evidence="13">
    <location>
        <begin position="286"/>
        <end position="493"/>
    </location>
</feature>
<keyword evidence="16" id="KW-1185">Reference proteome</keyword>
<dbReference type="CDD" id="cd00082">
    <property type="entry name" value="HisKA"/>
    <property type="match status" value="1"/>
</dbReference>
<dbReference type="PANTHER" id="PTHR45436">
    <property type="entry name" value="SENSOR HISTIDINE KINASE YKOH"/>
    <property type="match status" value="1"/>
</dbReference>
<dbReference type="SUPFAM" id="SSF55874">
    <property type="entry name" value="ATPase domain of HSP90 chaperone/DNA topoisomerase II/histidine kinase"/>
    <property type="match status" value="1"/>
</dbReference>
<evidence type="ECO:0000256" key="12">
    <source>
        <dbReference type="SAM" id="SignalP"/>
    </source>
</evidence>
<evidence type="ECO:0000313" key="16">
    <source>
        <dbReference type="Proteomes" id="UP000622547"/>
    </source>
</evidence>
<feature type="chain" id="PRO_5035234855" description="histidine kinase" evidence="12">
    <location>
        <begin position="21"/>
        <end position="499"/>
    </location>
</feature>
<dbReference type="InterPro" id="IPR003661">
    <property type="entry name" value="HisK_dim/P_dom"/>
</dbReference>
<dbReference type="InterPro" id="IPR004358">
    <property type="entry name" value="Sig_transdc_His_kin-like_C"/>
</dbReference>
<keyword evidence="7" id="KW-0418">Kinase</keyword>
<evidence type="ECO:0000256" key="4">
    <source>
        <dbReference type="ARBA" id="ARBA00022553"/>
    </source>
</evidence>
<evidence type="ECO:0000259" key="13">
    <source>
        <dbReference type="PROSITE" id="PS50109"/>
    </source>
</evidence>
<evidence type="ECO:0000256" key="7">
    <source>
        <dbReference type="ARBA" id="ARBA00022777"/>
    </source>
</evidence>
<organism evidence="15 16">
    <name type="scientific">Planotetraspora phitsanulokensis</name>
    <dbReference type="NCBI Taxonomy" id="575192"/>
    <lineage>
        <taxon>Bacteria</taxon>
        <taxon>Bacillati</taxon>
        <taxon>Actinomycetota</taxon>
        <taxon>Actinomycetes</taxon>
        <taxon>Streptosporangiales</taxon>
        <taxon>Streptosporangiaceae</taxon>
        <taxon>Planotetraspora</taxon>
    </lineage>
</organism>
<gene>
    <name evidence="15" type="ORF">Pph01_42610</name>
</gene>
<dbReference type="InterPro" id="IPR003660">
    <property type="entry name" value="HAMP_dom"/>
</dbReference>
<keyword evidence="12" id="KW-0732">Signal</keyword>
<keyword evidence="6" id="KW-0812">Transmembrane</keyword>
<dbReference type="SMART" id="SM00304">
    <property type="entry name" value="HAMP"/>
    <property type="match status" value="1"/>
</dbReference>
<dbReference type="Gene3D" id="6.10.340.10">
    <property type="match status" value="1"/>
</dbReference>
<dbReference type="GO" id="GO:0000155">
    <property type="term" value="F:phosphorelay sensor kinase activity"/>
    <property type="evidence" value="ECO:0007669"/>
    <property type="project" value="InterPro"/>
</dbReference>
<comment type="catalytic activity">
    <reaction evidence="1">
        <text>ATP + protein L-histidine = ADP + protein N-phospho-L-histidine.</text>
        <dbReference type="EC" id="2.7.13.3"/>
    </reaction>
</comment>
<comment type="subcellular location">
    <subcellularLocation>
        <location evidence="2">Cell membrane</location>
    </subcellularLocation>
</comment>
<feature type="signal peptide" evidence="12">
    <location>
        <begin position="1"/>
        <end position="20"/>
    </location>
</feature>
<comment type="caution">
    <text evidence="15">The sequence shown here is derived from an EMBL/GenBank/DDBJ whole genome shotgun (WGS) entry which is preliminary data.</text>
</comment>
<evidence type="ECO:0000256" key="10">
    <source>
        <dbReference type="ARBA" id="ARBA00023136"/>
    </source>
</evidence>
<dbReference type="InterPro" id="IPR005467">
    <property type="entry name" value="His_kinase_dom"/>
</dbReference>
<dbReference type="Gene3D" id="1.10.287.130">
    <property type="match status" value="1"/>
</dbReference>
<feature type="compositionally biased region" description="Low complexity" evidence="11">
    <location>
        <begin position="149"/>
        <end position="169"/>
    </location>
</feature>
<dbReference type="SMART" id="SM00388">
    <property type="entry name" value="HisKA"/>
    <property type="match status" value="1"/>
</dbReference>
<dbReference type="Proteomes" id="UP000622547">
    <property type="component" value="Unassembled WGS sequence"/>
</dbReference>
<dbReference type="RefSeq" id="WP_239116888.1">
    <property type="nucleotide sequence ID" value="NZ_BAABHI010000003.1"/>
</dbReference>
<evidence type="ECO:0000259" key="14">
    <source>
        <dbReference type="PROSITE" id="PS50885"/>
    </source>
</evidence>
<dbReference type="EMBL" id="BOOP01000019">
    <property type="protein sequence ID" value="GII39258.1"/>
    <property type="molecule type" value="Genomic_DNA"/>
</dbReference>
<sequence>MTALITFFAVLLLVPGGVAAAAVARQRLTDMEWEHAHAQAAITAADIRAGRLTNPITPRVTGADLIQVVASDHHVVASSAAAKALAPMTDAWPTRQEPRLDVQTCGLPRVGCVRLEAVLTSGPPMQSPATGSPGGSATPPNTTPPNTTPPNASVTPTSASATPVSPAAAVATTPGPYVVYVGERVSSPMSTGIFDTLFAIQVAGLIFLTAWATWKVTGRTLRPVGVIRAELAAINVNDLSSRVPEPVGEDEIARLARTINNTLGRLDHAQRGLEQMLEQQRQFASDASHELRTPIAGLRMQLEDAVLHFDATDLRAMLDHALGDVDRLEAIAADLLLLARLGSDAPESRVSVDLAELVEGEVSTRVGRHPTRLSLEAGTMVGVVPGQMRRALANLLDNAQRHAKGAVSVDVRRSGDGAELIVSDDGEGIPVADRERVFLRFTRLDTARSRAHGGTGLGLAIAQEIARAHHGTLSVEDSPDGGARFILRVPLDRSSPARS</sequence>